<proteinExistence type="predicted"/>
<name>A0ABU6S0B1_9FABA</name>
<protein>
    <submittedName>
        <fullName evidence="1">Uncharacterized protein</fullName>
    </submittedName>
</protein>
<accession>A0ABU6S0B1</accession>
<dbReference type="Proteomes" id="UP001341840">
    <property type="component" value="Unassembled WGS sequence"/>
</dbReference>
<organism evidence="1 2">
    <name type="scientific">Stylosanthes scabra</name>
    <dbReference type="NCBI Taxonomy" id="79078"/>
    <lineage>
        <taxon>Eukaryota</taxon>
        <taxon>Viridiplantae</taxon>
        <taxon>Streptophyta</taxon>
        <taxon>Embryophyta</taxon>
        <taxon>Tracheophyta</taxon>
        <taxon>Spermatophyta</taxon>
        <taxon>Magnoliopsida</taxon>
        <taxon>eudicotyledons</taxon>
        <taxon>Gunneridae</taxon>
        <taxon>Pentapetalae</taxon>
        <taxon>rosids</taxon>
        <taxon>fabids</taxon>
        <taxon>Fabales</taxon>
        <taxon>Fabaceae</taxon>
        <taxon>Papilionoideae</taxon>
        <taxon>50 kb inversion clade</taxon>
        <taxon>dalbergioids sensu lato</taxon>
        <taxon>Dalbergieae</taxon>
        <taxon>Pterocarpus clade</taxon>
        <taxon>Stylosanthes</taxon>
    </lineage>
</organism>
<evidence type="ECO:0000313" key="2">
    <source>
        <dbReference type="Proteomes" id="UP001341840"/>
    </source>
</evidence>
<feature type="non-terminal residue" evidence="1">
    <location>
        <position position="1"/>
    </location>
</feature>
<comment type="caution">
    <text evidence="1">The sequence shown here is derived from an EMBL/GenBank/DDBJ whole genome shotgun (WGS) entry which is preliminary data.</text>
</comment>
<sequence length="164" mass="19317">TPKSWGPHVKREAFDLFNIQRIPKKKIMCTVFNKEMRMLHYLINYILMPRSTGHSHVTIDDLVTMWAMVNDIKIYWPYFVAHNMLKFTKSDLLGMLTYGLESLNTWALMLVVKVGEEFLKTTSSMNEEFIIWEGVWKKAKNNNHLHHLKSKLLKNKPVLPSNLQ</sequence>
<evidence type="ECO:0000313" key="1">
    <source>
        <dbReference type="EMBL" id="MED6129248.1"/>
    </source>
</evidence>
<gene>
    <name evidence="1" type="ORF">PIB30_106099</name>
</gene>
<dbReference type="EMBL" id="JASCZI010034296">
    <property type="protein sequence ID" value="MED6129248.1"/>
    <property type="molecule type" value="Genomic_DNA"/>
</dbReference>
<keyword evidence="2" id="KW-1185">Reference proteome</keyword>
<reference evidence="1 2" key="1">
    <citation type="journal article" date="2023" name="Plants (Basel)">
        <title>Bridging the Gap: Combining Genomics and Transcriptomics Approaches to Understand Stylosanthes scabra, an Orphan Legume from the Brazilian Caatinga.</title>
        <authorList>
            <person name="Ferreira-Neto J.R.C."/>
            <person name="da Silva M.D."/>
            <person name="Binneck E."/>
            <person name="de Melo N.F."/>
            <person name="da Silva R.H."/>
            <person name="de Melo A.L.T.M."/>
            <person name="Pandolfi V."/>
            <person name="Bustamante F.O."/>
            <person name="Brasileiro-Vidal A.C."/>
            <person name="Benko-Iseppon A.M."/>
        </authorList>
    </citation>
    <scope>NUCLEOTIDE SEQUENCE [LARGE SCALE GENOMIC DNA]</scope>
    <source>
        <tissue evidence="1">Leaves</tissue>
    </source>
</reference>